<proteinExistence type="predicted"/>
<reference evidence="2 3" key="1">
    <citation type="submission" date="2019-09" db="EMBL/GenBank/DDBJ databases">
        <title>In-depth cultivation of the pig gut microbiome towards novel bacterial diversity and tailored functional studies.</title>
        <authorList>
            <person name="Wylensek D."/>
            <person name="Hitch T.C.A."/>
            <person name="Clavel T."/>
        </authorList>
    </citation>
    <scope>NUCLEOTIDE SEQUENCE [LARGE SCALE GENOMIC DNA]</scope>
    <source>
        <strain evidence="2 3">WCA3-693-APC-4?</strain>
    </source>
</reference>
<dbReference type="EMBL" id="VUNQ01000005">
    <property type="protein sequence ID" value="MSU00615.1"/>
    <property type="molecule type" value="Genomic_DNA"/>
</dbReference>
<feature type="domain" description="ATPase AAA-type core" evidence="1">
    <location>
        <begin position="45"/>
        <end position="331"/>
    </location>
</feature>
<evidence type="ECO:0000313" key="2">
    <source>
        <dbReference type="EMBL" id="MSU00615.1"/>
    </source>
</evidence>
<evidence type="ECO:0000259" key="1">
    <source>
        <dbReference type="Pfam" id="PF13304"/>
    </source>
</evidence>
<comment type="caution">
    <text evidence="2">The sequence shown here is derived from an EMBL/GenBank/DDBJ whole genome shotgun (WGS) entry which is preliminary data.</text>
</comment>
<dbReference type="RefSeq" id="WP_154439038.1">
    <property type="nucleotide sequence ID" value="NZ_VUNQ01000005.1"/>
</dbReference>
<dbReference type="SUPFAM" id="SSF52540">
    <property type="entry name" value="P-loop containing nucleoside triphosphate hydrolases"/>
    <property type="match status" value="1"/>
</dbReference>
<dbReference type="GO" id="GO:0005524">
    <property type="term" value="F:ATP binding"/>
    <property type="evidence" value="ECO:0007669"/>
    <property type="project" value="InterPro"/>
</dbReference>
<dbReference type="AlphaFoldDB" id="A0A6N7XVV3"/>
<dbReference type="Proteomes" id="UP000469523">
    <property type="component" value="Unassembled WGS sequence"/>
</dbReference>
<accession>A0A6N7XVV3</accession>
<dbReference type="PANTHER" id="PTHR40396">
    <property type="entry name" value="ATPASE-LIKE PROTEIN"/>
    <property type="match status" value="1"/>
</dbReference>
<gene>
    <name evidence="2" type="ORF">FYJ83_03920</name>
</gene>
<name>A0A6N7XVV3_9FIRM</name>
<dbReference type="Pfam" id="PF13304">
    <property type="entry name" value="AAA_21"/>
    <property type="match status" value="1"/>
</dbReference>
<dbReference type="InterPro" id="IPR027417">
    <property type="entry name" value="P-loop_NTPase"/>
</dbReference>
<dbReference type="PANTHER" id="PTHR40396:SF1">
    <property type="entry name" value="ATPASE AAA-TYPE CORE DOMAIN-CONTAINING PROTEIN"/>
    <property type="match status" value="1"/>
</dbReference>
<protein>
    <submittedName>
        <fullName evidence="2">AAA family ATPase</fullName>
    </submittedName>
</protein>
<dbReference type="GO" id="GO:0016887">
    <property type="term" value="F:ATP hydrolysis activity"/>
    <property type="evidence" value="ECO:0007669"/>
    <property type="project" value="InterPro"/>
</dbReference>
<dbReference type="Gene3D" id="3.40.50.300">
    <property type="entry name" value="P-loop containing nucleotide triphosphate hydrolases"/>
    <property type="match status" value="1"/>
</dbReference>
<keyword evidence="3" id="KW-1185">Reference proteome</keyword>
<sequence>MLSKIILNNFKSFKNKTEIDFTKTNYRFLTDTNVSDNGIIKGCLFVGANASGKSNIILAIKLLLDLLFKEREINSGLFLCLFSKENDFSIDYYFSVEESKIRYFIKHNPSRGLICETLYLDDKIILERIGTNAKSYINGEKEMIYDENDLSKDTLFLRTLYFNTKFAGNNILKAWFDFLQNSIYIDAFEKNVISYGKEDIGLSNYLKSNGTKDINRFFDKYKFNQNINYSKEDKNHKITIQIGKDEEKMIFFRRKGIDAPIPFNEESLGNRTLLNVLPAFLTLVNKEGMLLVDEFSSGFHNELEELLIRYFMRESNSSQILFVSHSTNLLSTSIMRPDQIYSVNFNGSEGSWVKRFSDEQPRMAQNMEKMYLSGVFEGLPGYNED</sequence>
<organism evidence="2 3">
    <name type="scientific">Tissierella pigra</name>
    <dbReference type="NCBI Taxonomy" id="2607614"/>
    <lineage>
        <taxon>Bacteria</taxon>
        <taxon>Bacillati</taxon>
        <taxon>Bacillota</taxon>
        <taxon>Tissierellia</taxon>
        <taxon>Tissierellales</taxon>
        <taxon>Tissierellaceae</taxon>
        <taxon>Tissierella</taxon>
    </lineage>
</organism>
<dbReference type="InterPro" id="IPR003959">
    <property type="entry name" value="ATPase_AAA_core"/>
</dbReference>
<evidence type="ECO:0000313" key="3">
    <source>
        <dbReference type="Proteomes" id="UP000469523"/>
    </source>
</evidence>